<evidence type="ECO:0000256" key="9">
    <source>
        <dbReference type="RuleBase" id="RU004226"/>
    </source>
</evidence>
<name>A0A1B4XTV7_9POAL</name>
<comment type="similarity">
    <text evidence="2 8">Belongs to the intron maturase 2 family. MatK subfamily.</text>
</comment>
<dbReference type="EMBL" id="LC160130">
    <property type="protein sequence ID" value="BAV38233.1"/>
    <property type="molecule type" value="Genomic_DNA"/>
</dbReference>
<dbReference type="GO" id="GO:0006397">
    <property type="term" value="P:mRNA processing"/>
    <property type="evidence" value="ECO:0007669"/>
    <property type="project" value="UniProtKB-KW"/>
</dbReference>
<dbReference type="PANTHER" id="PTHR34811">
    <property type="entry name" value="MATURASE K"/>
    <property type="match status" value="1"/>
</dbReference>
<evidence type="ECO:0000256" key="2">
    <source>
        <dbReference type="ARBA" id="ARBA00006621"/>
    </source>
</evidence>
<evidence type="ECO:0000256" key="3">
    <source>
        <dbReference type="ARBA" id="ARBA00022528"/>
    </source>
</evidence>
<reference evidence="12" key="1">
    <citation type="submission" date="2016-06" db="EMBL/GenBank/DDBJ databases">
        <title>Complete Chloroplast Genomes of Erianthus arundinaceus and Miscanthus sinensis.</title>
        <authorList>
            <person name="Tsuruta S."/>
            <person name="Ebina M."/>
            <person name="Takahashi W."/>
            <person name="Kobayashi M."/>
        </authorList>
    </citation>
    <scope>NUCLEOTIDE SEQUENCE</scope>
    <source>
        <strain evidence="12">JW630</strain>
    </source>
</reference>
<dbReference type="InterPro" id="IPR024937">
    <property type="entry name" value="Domain_X"/>
</dbReference>
<dbReference type="RefSeq" id="YP_009271648.1">
    <property type="nucleotide sequence ID" value="NC_030777.1"/>
</dbReference>
<dbReference type="GeneID" id="28482008"/>
<dbReference type="HAMAP" id="MF_01390">
    <property type="entry name" value="MatK"/>
    <property type="match status" value="1"/>
</dbReference>
<evidence type="ECO:0000256" key="6">
    <source>
        <dbReference type="ARBA" id="ARBA00022694"/>
    </source>
</evidence>
<sequence>MYHHLINREMLFSLIQVEIQMEKFEGYSEKQKSRQHYFVYPLLFQEYIYAFAHDYGLNGSEPVEIFGCNNKKFSSILVKRLIIRMYQQNFLINSVNYPNQDRLLDHRNYFYSEFYSQILSEGFAIVVEIPLSLGQLSCPEEKEIPKFQNLQSIHSIFPFLEDKFLHLHYLSHIEIPYPIHLEILVQLLEYRIQDVPSLHLLRFFLHYYSNWNSLITSMKSIFLLKKENKRLFRFLYNSYVSEYEFFLLFLRKQSSCLRLTSSGTFLERIIFSGKMEHFGVMYPGFFRKTIWFFMDPLMHYVRYQGKAILASKGTLLLKKKWKSYLVNFSQYFFSFWTQPQRIRLNQLTNSCFDFLGYLSSVPINTLLVRNQMLENSFLIDTRMKKFDTTVPATPLVGSLSKAQFCTGSGHPISKPVWTDLSDWDILDRFGRICRNLFHYHSGSSKKQTLYRLKYILRLSCARTLARKHKSTVRTFMQRLGSVFLEEFFTEEEQVFSLMFTKTKTIHFSFHGSHSERIWYLDIIRINDLVNPLTLN</sequence>
<evidence type="ECO:0000256" key="5">
    <source>
        <dbReference type="ARBA" id="ARBA00022664"/>
    </source>
</evidence>
<keyword evidence="6 8" id="KW-0819">tRNA processing</keyword>
<dbReference type="Pfam" id="PF01348">
    <property type="entry name" value="Intron_maturas2"/>
    <property type="match status" value="1"/>
</dbReference>
<keyword evidence="5 8" id="KW-0507">mRNA processing</keyword>
<dbReference type="InterPro" id="IPR024942">
    <property type="entry name" value="Maturase_MatK_N"/>
</dbReference>
<dbReference type="PANTHER" id="PTHR34811:SF1">
    <property type="entry name" value="MATURASE K"/>
    <property type="match status" value="1"/>
</dbReference>
<proteinExistence type="inferred from homology"/>
<evidence type="ECO:0000256" key="7">
    <source>
        <dbReference type="ARBA" id="ARBA00022884"/>
    </source>
</evidence>
<evidence type="ECO:0000259" key="11">
    <source>
        <dbReference type="Pfam" id="PF01824"/>
    </source>
</evidence>
<dbReference type="Pfam" id="PF01824">
    <property type="entry name" value="MatK_N"/>
    <property type="match status" value="1"/>
</dbReference>
<evidence type="ECO:0000256" key="1">
    <source>
        <dbReference type="ARBA" id="ARBA00004229"/>
    </source>
</evidence>
<dbReference type="GO" id="GO:0008033">
    <property type="term" value="P:tRNA processing"/>
    <property type="evidence" value="ECO:0007669"/>
    <property type="project" value="UniProtKB-KW"/>
</dbReference>
<dbReference type="AlphaFoldDB" id="A0A1B4XTV7"/>
<protein>
    <recommendedName>
        <fullName evidence="8">Maturase K</fullName>
    </recommendedName>
    <alternativeName>
        <fullName evidence="8">Intron maturase</fullName>
    </alternativeName>
</protein>
<gene>
    <name evidence="8 12" type="primary">matK</name>
</gene>
<dbReference type="GO" id="GO:0008380">
    <property type="term" value="P:RNA splicing"/>
    <property type="evidence" value="ECO:0007669"/>
    <property type="project" value="UniProtKB-UniRule"/>
</dbReference>
<feature type="domain" description="Maturase MatK N-terminal" evidence="11">
    <location>
        <begin position="21"/>
        <end position="356"/>
    </location>
</feature>
<evidence type="ECO:0000256" key="8">
    <source>
        <dbReference type="HAMAP-Rule" id="MF_01390"/>
    </source>
</evidence>
<evidence type="ECO:0000313" key="12">
    <source>
        <dbReference type="EMBL" id="BAV38233.1"/>
    </source>
</evidence>
<organism evidence="12">
    <name type="scientific">Tripidium arundinaceum</name>
    <dbReference type="NCBI Taxonomy" id="50346"/>
    <lineage>
        <taxon>Eukaryota</taxon>
        <taxon>Viridiplantae</taxon>
        <taxon>Streptophyta</taxon>
        <taxon>Embryophyta</taxon>
        <taxon>Tracheophyta</taxon>
        <taxon>Spermatophyta</taxon>
        <taxon>Magnoliopsida</taxon>
        <taxon>Liliopsida</taxon>
        <taxon>Poales</taxon>
        <taxon>Poaceae</taxon>
        <taxon>PACMAD clade</taxon>
        <taxon>Panicoideae</taxon>
        <taxon>Andropogonodae</taxon>
        <taxon>Andropogoneae</taxon>
        <taxon>Andropogoneae incertae sedis</taxon>
        <taxon>Tripidium</taxon>
    </lineage>
</organism>
<keyword evidence="3 9" id="KW-0150">Chloroplast</keyword>
<dbReference type="GO" id="GO:0009507">
    <property type="term" value="C:chloroplast"/>
    <property type="evidence" value="ECO:0007669"/>
    <property type="project" value="UniProtKB-SubCell"/>
</dbReference>
<evidence type="ECO:0000256" key="4">
    <source>
        <dbReference type="ARBA" id="ARBA00022640"/>
    </source>
</evidence>
<keyword evidence="4 9" id="KW-0934">Plastid</keyword>
<geneLocation type="chloroplast" evidence="12"/>
<accession>A0A1B4XTV7</accession>
<dbReference type="InterPro" id="IPR002866">
    <property type="entry name" value="Maturase_MatK"/>
</dbReference>
<comment type="subcellular location">
    <subcellularLocation>
        <location evidence="1 8">Plastid</location>
        <location evidence="1 8">Chloroplast</location>
    </subcellularLocation>
</comment>
<feature type="domain" description="Domain X" evidence="10">
    <location>
        <begin position="384"/>
        <end position="506"/>
    </location>
</feature>
<dbReference type="GO" id="GO:0003723">
    <property type="term" value="F:RNA binding"/>
    <property type="evidence" value="ECO:0007669"/>
    <property type="project" value="UniProtKB-KW"/>
</dbReference>
<keyword evidence="7 8" id="KW-0694">RNA-binding</keyword>
<evidence type="ECO:0000259" key="10">
    <source>
        <dbReference type="Pfam" id="PF01348"/>
    </source>
</evidence>
<comment type="function">
    <text evidence="8 9">Usually encoded in the trnK tRNA gene intron. Probably assists in splicing its own and other chloroplast group II introns.</text>
</comment>